<feature type="domain" description="Type IV secretion system coupling protein TraD DNA-binding" evidence="1">
    <location>
        <begin position="404"/>
        <end position="702"/>
    </location>
</feature>
<sequence length="806" mass="91677">MIYYYLLFLLLAAGSITWFVWFLFHKAWQGGLIFSSLNFILLEARFPRILETIDRQQELSALASMEQFYNTLDSVLKKNKGFFQPRPSIIFEIAVSEQNDHIVFYTAVPRWLQKTVERQIQGFFPQAELEWVNDYNIFARPGAFAGSILKLEKSYVLPFETYKTLATNTLAIVTNSVSLISERGEGAAIQILVKPTHFTAKHDARKVIKALTLGRSFGDAVKELSGPVAFLETLDWIFNTLGFKKERKEPPPVNPALSPEAQEIIKAVETKTRQNLFEVNVRILASARTIDRAEEILTNAENAFSQFQSPNLNDFYALRIYGKKLKKLAYNFSFRLFNENEKVMLSAEELTSIFHWPIVRLETPKIKLLKSKQAPPPAIMPSRGVILGKNQYRGLETVIRIDTADRRRHLYIIGQTGTGKTSIMKSMIKQDIEAGNGVCVIDPHGDLVESVLGFVPENRAQDVILFDPADAEWPIGLNLLEAATPQEKDFAIQEMIAIFYKLFPPETMGPVFEHNMRNAMLTLMADEMNPGTLIDIPRIFTDRTFASSLLIKVTDPLVRDFWEKEMSKMTEQYKSEMLGYLISKVGRFVENTMMRNIIGQPHSGINFSEIMDNGKILLVNLSKGRLGEMNSTLLGLIIVTKLQMAAFKRATERNEETRRDFYLYMDEFQNFTTDSISSILSEARKYRLNLIMGHQFIAQMPEKIRDAVFGNVGSMVTFRVGADDAPFLVKQFAPIFTEADLINIDNFHAYVRLLVNGATTLPFNIKIEAPPPSSAEAAERIRNLSRQKYAKPRAAVEEVINKRFGK</sequence>
<dbReference type="Proteomes" id="UP000177197">
    <property type="component" value="Unassembled WGS sequence"/>
</dbReference>
<feature type="domain" description="DUF8128" evidence="2">
    <location>
        <begin position="60"/>
        <end position="366"/>
    </location>
</feature>
<dbReference type="Gene3D" id="3.40.50.300">
    <property type="entry name" value="P-loop containing nucleotide triphosphate hydrolases"/>
    <property type="match status" value="2"/>
</dbReference>
<dbReference type="Pfam" id="PF26449">
    <property type="entry name" value="DUF8128"/>
    <property type="match status" value="1"/>
</dbReference>
<proteinExistence type="predicted"/>
<evidence type="ECO:0000259" key="1">
    <source>
        <dbReference type="Pfam" id="PF10412"/>
    </source>
</evidence>
<dbReference type="InterPro" id="IPR027417">
    <property type="entry name" value="P-loop_NTPase"/>
</dbReference>
<protein>
    <submittedName>
        <fullName evidence="3">Uncharacterized protein</fullName>
    </submittedName>
</protein>
<evidence type="ECO:0000259" key="2">
    <source>
        <dbReference type="Pfam" id="PF26449"/>
    </source>
</evidence>
<dbReference type="PANTHER" id="PTHR30121:SF6">
    <property type="entry name" value="SLR6007 PROTEIN"/>
    <property type="match status" value="1"/>
</dbReference>
<dbReference type="PANTHER" id="PTHR30121">
    <property type="entry name" value="UNCHARACTERIZED PROTEIN YJGR-RELATED"/>
    <property type="match status" value="1"/>
</dbReference>
<dbReference type="InterPro" id="IPR058441">
    <property type="entry name" value="DUF8128"/>
</dbReference>
<evidence type="ECO:0000313" key="4">
    <source>
        <dbReference type="Proteomes" id="UP000177197"/>
    </source>
</evidence>
<dbReference type="InterPro" id="IPR019476">
    <property type="entry name" value="T4SS_TraD_DNA-bd"/>
</dbReference>
<dbReference type="Pfam" id="PF10412">
    <property type="entry name" value="TrwB_AAD_bind"/>
    <property type="match status" value="1"/>
</dbReference>
<reference evidence="3 4" key="1">
    <citation type="journal article" date="2016" name="Nat. Commun.">
        <title>Thousands of microbial genomes shed light on interconnected biogeochemical processes in an aquifer system.</title>
        <authorList>
            <person name="Anantharaman K."/>
            <person name="Brown C.T."/>
            <person name="Hug L.A."/>
            <person name="Sharon I."/>
            <person name="Castelle C.J."/>
            <person name="Probst A.J."/>
            <person name="Thomas B.C."/>
            <person name="Singh A."/>
            <person name="Wilkins M.J."/>
            <person name="Karaoz U."/>
            <person name="Brodie E.L."/>
            <person name="Williams K.H."/>
            <person name="Hubbard S.S."/>
            <person name="Banfield J.F."/>
        </authorList>
    </citation>
    <scope>NUCLEOTIDE SEQUENCE [LARGE SCALE GENOMIC DNA]</scope>
</reference>
<gene>
    <name evidence="3" type="ORF">A3I30_03355</name>
</gene>
<dbReference type="AlphaFoldDB" id="A0A1F5CBU7"/>
<dbReference type="SUPFAM" id="SSF52540">
    <property type="entry name" value="P-loop containing nucleoside triphosphate hydrolases"/>
    <property type="match status" value="1"/>
</dbReference>
<organism evidence="3 4">
    <name type="scientific">Candidatus Azambacteria bacterium RIFCSPLOWO2_02_FULL_44_14</name>
    <dbReference type="NCBI Taxonomy" id="1797306"/>
    <lineage>
        <taxon>Bacteria</taxon>
        <taxon>Candidatus Azamiibacteriota</taxon>
    </lineage>
</organism>
<dbReference type="EMBL" id="MEYV01000010">
    <property type="protein sequence ID" value="OGD40304.1"/>
    <property type="molecule type" value="Genomic_DNA"/>
</dbReference>
<accession>A0A1F5CBU7</accession>
<dbReference type="CDD" id="cd01127">
    <property type="entry name" value="TrwB_TraG_TraD_VirD4"/>
    <property type="match status" value="1"/>
</dbReference>
<comment type="caution">
    <text evidence="3">The sequence shown here is derived from an EMBL/GenBank/DDBJ whole genome shotgun (WGS) entry which is preliminary data.</text>
</comment>
<dbReference type="InterPro" id="IPR051162">
    <property type="entry name" value="T4SS_component"/>
</dbReference>
<evidence type="ECO:0000313" key="3">
    <source>
        <dbReference type="EMBL" id="OGD40304.1"/>
    </source>
</evidence>
<name>A0A1F5CBU7_9BACT</name>